<evidence type="ECO:0000313" key="4">
    <source>
        <dbReference type="Proteomes" id="UP000297703"/>
    </source>
</evidence>
<keyword evidence="4" id="KW-1185">Reference proteome</keyword>
<protein>
    <submittedName>
        <fullName evidence="3">Transmembrane protein 79</fullName>
    </submittedName>
</protein>
<accession>A0A4D9E9J8</accession>
<sequence>MAAADPGAHTENVALVELRKEALEPPVQEVACGSVPDKKPGDPDATLPWDQSRHSSMSEVATEPTTPSRKASETEKRPSPEGSRMGLEPGPTGEEEVFPGSSLLREEEEGNRMPEVAAHVFIPIDPHCIEKAPGCRGSAGASDWKKKQQQLEEEAIVCCEKENVNPEKLAFLTHGPLSYPMHYDEPAGYDGGQTKPLSERLPCLQCQDCSSANLKAVASMIGAMIIFPCFVYGAYVFLPFDAPLMPTMSARLVYTLRCGVFGTFPIILGLIVYGVSRLCFSSVQPFGELRREVEIHRRYVSQSVYLFILYFFNIAVLATYLPQEALKLIPLLTGLFAISRLLYWLAYAMGRSFRGFGFGLTFLPLLTMLLWNLYSMFILEPEDMFATAANGKQDTPSEKQSRAAAPKPRYWG</sequence>
<feature type="transmembrane region" description="Helical" evidence="2">
    <location>
        <begin position="259"/>
        <end position="283"/>
    </location>
</feature>
<feature type="region of interest" description="Disordered" evidence="1">
    <location>
        <begin position="1"/>
        <end position="20"/>
    </location>
</feature>
<dbReference type="GO" id="GO:0032588">
    <property type="term" value="C:trans-Golgi network membrane"/>
    <property type="evidence" value="ECO:0007669"/>
    <property type="project" value="TreeGrafter"/>
</dbReference>
<evidence type="ECO:0000256" key="1">
    <source>
        <dbReference type="SAM" id="MobiDB-lite"/>
    </source>
</evidence>
<dbReference type="InterPro" id="IPR023352">
    <property type="entry name" value="MAPEG-like_dom_sf"/>
</dbReference>
<proteinExistence type="predicted"/>
<feature type="transmembrane region" description="Helical" evidence="2">
    <location>
        <begin position="353"/>
        <end position="374"/>
    </location>
</feature>
<dbReference type="EMBL" id="QXTE01000095">
    <property type="protein sequence ID" value="TFK06687.1"/>
    <property type="molecule type" value="Genomic_DNA"/>
</dbReference>
<reference evidence="3 4" key="2">
    <citation type="submission" date="2019-04" db="EMBL/GenBank/DDBJ databases">
        <title>The genome sequence of big-headed turtle.</title>
        <authorList>
            <person name="Gong S."/>
        </authorList>
    </citation>
    <scope>NUCLEOTIDE SEQUENCE [LARGE SCALE GENOMIC DNA]</scope>
    <source>
        <strain evidence="3">DO16091913</strain>
        <tissue evidence="3">Muscle</tissue>
    </source>
</reference>
<dbReference type="Proteomes" id="UP000297703">
    <property type="component" value="Unassembled WGS sequence"/>
</dbReference>
<feature type="transmembrane region" description="Helical" evidence="2">
    <location>
        <begin position="328"/>
        <end position="347"/>
    </location>
</feature>
<dbReference type="STRING" id="55544.A0A4D9E9J8"/>
<evidence type="ECO:0000256" key="2">
    <source>
        <dbReference type="SAM" id="Phobius"/>
    </source>
</evidence>
<dbReference type="GO" id="GO:0005765">
    <property type="term" value="C:lysosomal membrane"/>
    <property type="evidence" value="ECO:0007669"/>
    <property type="project" value="TreeGrafter"/>
</dbReference>
<dbReference type="PANTHER" id="PTHR31004:SF1">
    <property type="entry name" value="TRANSMEMBRANE PROTEIN 79"/>
    <property type="match status" value="1"/>
</dbReference>
<evidence type="ECO:0000313" key="3">
    <source>
        <dbReference type="EMBL" id="TFK06687.1"/>
    </source>
</evidence>
<organism evidence="3 4">
    <name type="scientific">Platysternon megacephalum</name>
    <name type="common">big-headed turtle</name>
    <dbReference type="NCBI Taxonomy" id="55544"/>
    <lineage>
        <taxon>Eukaryota</taxon>
        <taxon>Metazoa</taxon>
        <taxon>Chordata</taxon>
        <taxon>Craniata</taxon>
        <taxon>Vertebrata</taxon>
        <taxon>Euteleostomi</taxon>
        <taxon>Archelosauria</taxon>
        <taxon>Testudinata</taxon>
        <taxon>Testudines</taxon>
        <taxon>Cryptodira</taxon>
        <taxon>Durocryptodira</taxon>
        <taxon>Testudinoidea</taxon>
        <taxon>Platysternidae</taxon>
        <taxon>Platysternon</taxon>
    </lineage>
</organism>
<dbReference type="OrthoDB" id="8887147at2759"/>
<dbReference type="PANTHER" id="PTHR31004">
    <property type="entry name" value="TRANSMEMBRANE PROTEIN 79"/>
    <property type="match status" value="1"/>
</dbReference>
<dbReference type="SUPFAM" id="SSF161084">
    <property type="entry name" value="MAPEG domain-like"/>
    <property type="match status" value="1"/>
</dbReference>
<keyword evidence="2" id="KW-0472">Membrane</keyword>
<feature type="region of interest" description="Disordered" evidence="1">
    <location>
        <begin position="27"/>
        <end position="99"/>
    </location>
</feature>
<dbReference type="GO" id="GO:0045055">
    <property type="term" value="P:regulated exocytosis"/>
    <property type="evidence" value="ECO:0007669"/>
    <property type="project" value="TreeGrafter"/>
</dbReference>
<feature type="compositionally biased region" description="Basic and acidic residues" evidence="1">
    <location>
        <begin position="70"/>
        <end position="79"/>
    </location>
</feature>
<dbReference type="AlphaFoldDB" id="A0A4D9E9J8"/>
<feature type="region of interest" description="Disordered" evidence="1">
    <location>
        <begin position="389"/>
        <end position="412"/>
    </location>
</feature>
<comment type="caution">
    <text evidence="3">The sequence shown here is derived from an EMBL/GenBank/DDBJ whole genome shotgun (WGS) entry which is preliminary data.</text>
</comment>
<keyword evidence="2" id="KW-1133">Transmembrane helix</keyword>
<feature type="transmembrane region" description="Helical" evidence="2">
    <location>
        <begin position="216"/>
        <end position="238"/>
    </location>
</feature>
<feature type="compositionally biased region" description="Polar residues" evidence="1">
    <location>
        <begin position="54"/>
        <end position="69"/>
    </location>
</feature>
<keyword evidence="2 3" id="KW-0812">Transmembrane</keyword>
<gene>
    <name evidence="3" type="ORF">DR999_PMT10586</name>
</gene>
<feature type="transmembrane region" description="Helical" evidence="2">
    <location>
        <begin position="303"/>
        <end position="321"/>
    </location>
</feature>
<reference evidence="3 4" key="1">
    <citation type="submission" date="2019-04" db="EMBL/GenBank/DDBJ databases">
        <title>Draft genome of the big-headed turtle Platysternon megacephalum.</title>
        <authorList>
            <person name="Gong S."/>
        </authorList>
    </citation>
    <scope>NUCLEOTIDE SEQUENCE [LARGE SCALE GENOMIC DNA]</scope>
    <source>
        <strain evidence="3">DO16091913</strain>
        <tissue evidence="3">Muscle</tissue>
    </source>
</reference>
<name>A0A4D9E9J8_9SAUR</name>